<evidence type="ECO:0000313" key="2">
    <source>
        <dbReference type="EMBL" id="ADD95007.1"/>
    </source>
</evidence>
<organism evidence="2 3">
    <name type="scientific">uncultured phage MedDCM-OCT-S04-C24</name>
    <dbReference type="NCBI Taxonomy" id="743543"/>
    <lineage>
        <taxon>Viruses</taxon>
        <taxon>Duplodnaviria</taxon>
        <taxon>Heunggongvirae</taxon>
        <taxon>Uroviricota</taxon>
        <taxon>Caudoviricetes</taxon>
        <taxon>Autographivirales</taxon>
        <taxon>Pekhitvirus</taxon>
        <taxon>Pekhitvirus S04C24</taxon>
    </lineage>
</organism>
<dbReference type="Proteomes" id="UP000584901">
    <property type="component" value="Segment"/>
</dbReference>
<name>D6PH06_9CAUD</name>
<keyword evidence="3" id="KW-1185">Reference proteome</keyword>
<dbReference type="GeneID" id="54998823"/>
<dbReference type="InterPro" id="IPR008768">
    <property type="entry name" value="Gp9-like"/>
</dbReference>
<proteinExistence type="predicted"/>
<reference evidence="2 3" key="1">
    <citation type="journal article" date="2010" name="ISME J.">
        <title>Metagenome of the Mediterranean deep chlorophyll maximum studied by direct and fosmid library 454 pyrosequencing.</title>
        <authorList>
            <person name="Ghai R."/>
            <person name="Martin-Cuadrado A.B."/>
            <person name="Molto A.G."/>
            <person name="Heredia I.G."/>
            <person name="Cabrera R."/>
            <person name="Martin J."/>
            <person name="Verdu M."/>
            <person name="Deschamps P."/>
            <person name="Moreira D."/>
            <person name="Lopez-Garcia P."/>
            <person name="Mira A."/>
            <person name="Rodriguez-Valera F."/>
        </authorList>
    </citation>
    <scope>NUCLEOTIDE SEQUENCE [LARGE SCALE GENOMIC DNA]</scope>
</reference>
<evidence type="ECO:0000256" key="1">
    <source>
        <dbReference type="SAM" id="MobiDB-lite"/>
    </source>
</evidence>
<accession>D6PH06</accession>
<dbReference type="RefSeq" id="YP_009807933.1">
    <property type="nucleotide sequence ID" value="NC_048031.1"/>
</dbReference>
<dbReference type="EMBL" id="GU943054">
    <property type="protein sequence ID" value="ADD95007.1"/>
    <property type="molecule type" value="Genomic_DNA"/>
</dbReference>
<feature type="region of interest" description="Disordered" evidence="1">
    <location>
        <begin position="56"/>
        <end position="76"/>
    </location>
</feature>
<protein>
    <submittedName>
        <fullName evidence="2">Uncharacterized protein</fullName>
    </submittedName>
</protein>
<dbReference type="GO" id="GO:0019069">
    <property type="term" value="P:viral capsid assembly"/>
    <property type="evidence" value="ECO:0007669"/>
    <property type="project" value="InterPro"/>
</dbReference>
<sequence>MDMVGGEKAYKSMLEWAGSNFSKDEIEMYDGIMNEGNPSAIFFAVQALQARYNDGVGSDGQTLTGRGAEDTNDSFKSQAELVAAMSDPRYDRDPAYRQDLMRRLENSDVSF</sequence>
<evidence type="ECO:0000313" key="3">
    <source>
        <dbReference type="Proteomes" id="UP000584901"/>
    </source>
</evidence>
<dbReference type="KEGG" id="vg:54998823"/>
<dbReference type="Pfam" id="PF05396">
    <property type="entry name" value="Phage_T7_Capsid"/>
    <property type="match status" value="1"/>
</dbReference>